<evidence type="ECO:0000256" key="2">
    <source>
        <dbReference type="ARBA" id="ARBA00006883"/>
    </source>
</evidence>
<comment type="caution">
    <text evidence="16">The sequence shown here is derived from an EMBL/GenBank/DDBJ whole genome shotgun (WGS) entry which is preliminary data.</text>
</comment>
<evidence type="ECO:0000313" key="17">
    <source>
        <dbReference type="Proteomes" id="UP001501166"/>
    </source>
</evidence>
<dbReference type="Gene3D" id="3.40.50.300">
    <property type="entry name" value="P-loop containing nucleotide triphosphate hydrolases"/>
    <property type="match status" value="1"/>
</dbReference>
<feature type="region of interest" description="Important for the catalytic mechanism of both phosphorylation and dephosphorylation" evidence="13">
    <location>
        <begin position="203"/>
        <end position="212"/>
    </location>
</feature>
<evidence type="ECO:0000256" key="4">
    <source>
        <dbReference type="ARBA" id="ARBA00022527"/>
    </source>
</evidence>
<evidence type="ECO:0000256" key="5">
    <source>
        <dbReference type="ARBA" id="ARBA00022679"/>
    </source>
</evidence>
<evidence type="ECO:0000256" key="11">
    <source>
        <dbReference type="ARBA" id="ARBA00033012"/>
    </source>
</evidence>
<evidence type="ECO:0000256" key="10">
    <source>
        <dbReference type="ARBA" id="ARBA00023277"/>
    </source>
</evidence>
<dbReference type="GO" id="GO:0016301">
    <property type="term" value="F:kinase activity"/>
    <property type="evidence" value="ECO:0007669"/>
    <property type="project" value="UniProtKB-KW"/>
</dbReference>
<feature type="region of interest" description="Important for the catalytic mechanism of dephosphorylation" evidence="13">
    <location>
        <begin position="266"/>
        <end position="271"/>
    </location>
</feature>
<feature type="binding site" evidence="13">
    <location>
        <position position="204"/>
    </location>
    <ligand>
        <name>Mg(2+)</name>
        <dbReference type="ChEBI" id="CHEBI:18420"/>
    </ligand>
</feature>
<keyword evidence="9 13" id="KW-0511">Multifunctional enzyme</keyword>
<dbReference type="InterPro" id="IPR011126">
    <property type="entry name" value="Hpr_kin/Pase_Hpr_N"/>
</dbReference>
<dbReference type="EMBL" id="BAAACW010000063">
    <property type="protein sequence ID" value="GAA0359826.1"/>
    <property type="molecule type" value="Genomic_DNA"/>
</dbReference>
<dbReference type="EC" id="2.7.11.-" evidence="13"/>
<feature type="active site" evidence="13">
    <location>
        <position position="140"/>
    </location>
</feature>
<dbReference type="HAMAP" id="MF_01249">
    <property type="entry name" value="HPr_kinase"/>
    <property type="match status" value="1"/>
</dbReference>
<evidence type="ECO:0000256" key="3">
    <source>
        <dbReference type="ARBA" id="ARBA00018922"/>
    </source>
</evidence>
<evidence type="ECO:0000256" key="7">
    <source>
        <dbReference type="ARBA" id="ARBA00022777"/>
    </source>
</evidence>
<dbReference type="EC" id="2.7.4.-" evidence="13"/>
<keyword evidence="4 13" id="KW-0723">Serine/threonine-protein kinase</keyword>
<evidence type="ECO:0000256" key="9">
    <source>
        <dbReference type="ARBA" id="ARBA00023268"/>
    </source>
</evidence>
<comment type="miscellaneous">
    <text evidence="13">Both phosphorylation and phosphorolysis are carried out by the same active site and suggest a common mechanism for both reactions.</text>
</comment>
<feature type="active site" evidence="13">
    <location>
        <position position="161"/>
    </location>
</feature>
<keyword evidence="8 13" id="KW-0067">ATP-binding</keyword>
<keyword evidence="10 13" id="KW-0119">Carbohydrate metabolism</keyword>
<keyword evidence="7 13" id="KW-0418">Kinase</keyword>
<comment type="subunit">
    <text evidence="13">Homohexamer.</text>
</comment>
<dbReference type="InterPro" id="IPR003755">
    <property type="entry name" value="HPr(Ser)_kin/Pase"/>
</dbReference>
<dbReference type="Proteomes" id="UP001501166">
    <property type="component" value="Unassembled WGS sequence"/>
</dbReference>
<dbReference type="CDD" id="cd01918">
    <property type="entry name" value="HprK_C"/>
    <property type="match status" value="1"/>
</dbReference>
<name>A0ABN0XC02_9LACT</name>
<evidence type="ECO:0000256" key="13">
    <source>
        <dbReference type="HAMAP-Rule" id="MF_01249"/>
    </source>
</evidence>
<comment type="domain">
    <text evidence="13">The Walker A ATP-binding motif also binds Pi and PPi.</text>
</comment>
<dbReference type="RefSeq" id="WP_343754569.1">
    <property type="nucleotide sequence ID" value="NZ_BAAACW010000063.1"/>
</dbReference>
<sequence length="318" mass="36102">MTASVRIHELVDAMDDISVIIGEDHLDREITISDLSRPALELTGYFSFYPQNRIQLLGKTEISFSERMTSDERYIVMKRMCQADTPAFLISRNQEPPKELIKAAQEKGIPVLLSNRSTTRLSSNVTNFLEERLAERISQHGVLVDIYGMGVLITGDSGIGKSETALELIQRGHRLVADDRVELYMMDESRIIGEPPEILRHLIEIRGIGVIDVVNLFGVGSIRTSKTVDLIINLEHWDRNRQYDRLGHNLERMRIFNVDIPKLSIPVRVGRNLSIIIEIATMNIRAKEMGYDATETFENNLSNLIKQNSNNAGLEEEE</sequence>
<dbReference type="PANTHER" id="PTHR30305:SF1">
    <property type="entry name" value="HPR KINASE_PHOSPHORYLASE"/>
    <property type="match status" value="1"/>
</dbReference>
<feature type="domain" description="HPr(Ser) kinase/phosphorylase N-terminal" evidence="14">
    <location>
        <begin position="5"/>
        <end position="129"/>
    </location>
</feature>
<evidence type="ECO:0000259" key="15">
    <source>
        <dbReference type="Pfam" id="PF07475"/>
    </source>
</evidence>
<keyword evidence="13" id="KW-0460">Magnesium</keyword>
<feature type="active site" evidence="13">
    <location>
        <position position="245"/>
    </location>
</feature>
<dbReference type="InterPro" id="IPR028979">
    <property type="entry name" value="Ser_kin/Pase_Hpr-like_N_sf"/>
</dbReference>
<comment type="similarity">
    <text evidence="2 13">Belongs to the HPrK/P family.</text>
</comment>
<evidence type="ECO:0000256" key="8">
    <source>
        <dbReference type="ARBA" id="ARBA00022840"/>
    </source>
</evidence>
<evidence type="ECO:0000313" key="16">
    <source>
        <dbReference type="EMBL" id="GAA0359826.1"/>
    </source>
</evidence>
<dbReference type="InterPro" id="IPR027417">
    <property type="entry name" value="P-loop_NTPase"/>
</dbReference>
<feature type="binding site" evidence="13">
    <location>
        <position position="162"/>
    </location>
    <ligand>
        <name>Mg(2+)</name>
        <dbReference type="ChEBI" id="CHEBI:18420"/>
    </ligand>
</feature>
<comment type="cofactor">
    <cofactor evidence="13">
        <name>Mg(2+)</name>
        <dbReference type="ChEBI" id="CHEBI:18420"/>
    </cofactor>
</comment>
<reference evidence="16 17" key="1">
    <citation type="journal article" date="2019" name="Int. J. Syst. Evol. Microbiol.">
        <title>The Global Catalogue of Microorganisms (GCM) 10K type strain sequencing project: providing services to taxonomists for standard genome sequencing and annotation.</title>
        <authorList>
            <consortium name="The Broad Institute Genomics Platform"/>
            <consortium name="The Broad Institute Genome Sequencing Center for Infectious Disease"/>
            <person name="Wu L."/>
            <person name="Ma J."/>
        </authorList>
    </citation>
    <scope>NUCLEOTIDE SEQUENCE [LARGE SCALE GENOMIC DNA]</scope>
    <source>
        <strain evidence="16 17">JCM 12662</strain>
    </source>
</reference>
<evidence type="ECO:0000256" key="12">
    <source>
        <dbReference type="ARBA" id="ARBA00047657"/>
    </source>
</evidence>
<dbReference type="PANTHER" id="PTHR30305">
    <property type="entry name" value="PROTEIN YJDM-RELATED"/>
    <property type="match status" value="1"/>
</dbReference>
<keyword evidence="17" id="KW-1185">Reference proteome</keyword>
<gene>
    <name evidence="13 16" type="primary">hprK</name>
    <name evidence="16" type="ORF">GCM10008932_10530</name>
</gene>
<dbReference type="SUPFAM" id="SSF75138">
    <property type="entry name" value="HprK N-terminal domain-like"/>
    <property type="match status" value="1"/>
</dbReference>
<dbReference type="Pfam" id="PF02603">
    <property type="entry name" value="Hpr_kinase_N"/>
    <property type="match status" value="1"/>
</dbReference>
<feature type="active site" description="Proton acceptor; for phosphorylation activity. Proton donor; for dephosphorylation activity" evidence="13">
    <location>
        <position position="179"/>
    </location>
</feature>
<keyword evidence="6 13" id="KW-0547">Nucleotide-binding</keyword>
<comment type="catalytic activity">
    <reaction evidence="1 13">
        <text>[HPr protein]-L-serine + ATP = [HPr protein]-O-phospho-L-serine + ADP + H(+)</text>
        <dbReference type="Rhea" id="RHEA:46600"/>
        <dbReference type="Rhea" id="RHEA-COMP:11602"/>
        <dbReference type="Rhea" id="RHEA-COMP:11603"/>
        <dbReference type="ChEBI" id="CHEBI:15378"/>
        <dbReference type="ChEBI" id="CHEBI:29999"/>
        <dbReference type="ChEBI" id="CHEBI:30616"/>
        <dbReference type="ChEBI" id="CHEBI:83421"/>
        <dbReference type="ChEBI" id="CHEBI:456216"/>
    </reaction>
</comment>
<evidence type="ECO:0000259" key="14">
    <source>
        <dbReference type="Pfam" id="PF02603"/>
    </source>
</evidence>
<dbReference type="InterPro" id="IPR011104">
    <property type="entry name" value="Hpr_kin/Pase_C"/>
</dbReference>
<evidence type="ECO:0000256" key="6">
    <source>
        <dbReference type="ARBA" id="ARBA00022741"/>
    </source>
</evidence>
<feature type="binding site" evidence="13">
    <location>
        <begin position="155"/>
        <end position="162"/>
    </location>
    <ligand>
        <name>ATP</name>
        <dbReference type="ChEBI" id="CHEBI:30616"/>
    </ligand>
</feature>
<dbReference type="NCBIfam" id="TIGR00679">
    <property type="entry name" value="hpr-ser"/>
    <property type="match status" value="1"/>
</dbReference>
<accession>A0ABN0XC02</accession>
<proteinExistence type="inferred from homology"/>
<comment type="function">
    <text evidence="13">Catalyzes the ATP- as well as the pyrophosphate-dependent phosphorylation of a specific serine residue in HPr, a phosphocarrier protein of the phosphoenolpyruvate-dependent sugar phosphotransferase system (PTS). HprK/P also catalyzes the pyrophosphate-producing, inorganic phosphate-dependent dephosphorylation (phosphorolysis) of seryl-phosphorylated HPr (P-Ser-HPr). The two antagonistic activities of HprK/P are regulated by several intracellular metabolites, which change their concentration in response to the absence or presence of rapidly metabolisable carbon sources (glucose, fructose, etc.) in the growth medium. Therefore, by controlling the phosphorylation state of HPr, HPrK/P is a sensor enzyme that plays a major role in the regulation of carbon metabolism and sugar transport: it mediates carbon catabolite repression (CCR), and regulates PTS-catalyzed carbohydrate uptake and inducer exclusion.</text>
</comment>
<comment type="catalytic activity">
    <reaction evidence="12 13">
        <text>[HPr protein]-O-phospho-L-serine + phosphate + H(+) = [HPr protein]-L-serine + diphosphate</text>
        <dbReference type="Rhea" id="RHEA:46604"/>
        <dbReference type="Rhea" id="RHEA-COMP:11602"/>
        <dbReference type="Rhea" id="RHEA-COMP:11603"/>
        <dbReference type="ChEBI" id="CHEBI:15378"/>
        <dbReference type="ChEBI" id="CHEBI:29999"/>
        <dbReference type="ChEBI" id="CHEBI:33019"/>
        <dbReference type="ChEBI" id="CHEBI:43474"/>
        <dbReference type="ChEBI" id="CHEBI:83421"/>
    </reaction>
</comment>
<dbReference type="Pfam" id="PF07475">
    <property type="entry name" value="Hpr_kinase_C"/>
    <property type="match status" value="1"/>
</dbReference>
<dbReference type="Gene3D" id="3.40.1390.20">
    <property type="entry name" value="HprK N-terminal domain-like"/>
    <property type="match status" value="1"/>
</dbReference>
<organism evidence="16 17">
    <name type="scientific">Alkalibacterium iburiense</name>
    <dbReference type="NCBI Taxonomy" id="290589"/>
    <lineage>
        <taxon>Bacteria</taxon>
        <taxon>Bacillati</taxon>
        <taxon>Bacillota</taxon>
        <taxon>Bacilli</taxon>
        <taxon>Lactobacillales</taxon>
        <taxon>Carnobacteriaceae</taxon>
        <taxon>Alkalibacterium</taxon>
    </lineage>
</organism>
<feature type="domain" description="HPr kinase/phosphorylase C-terminal" evidence="15">
    <location>
        <begin position="132"/>
        <end position="300"/>
    </location>
</feature>
<keyword evidence="5 13" id="KW-0808">Transferase</keyword>
<keyword evidence="13" id="KW-0479">Metal-binding</keyword>
<dbReference type="SUPFAM" id="SSF53795">
    <property type="entry name" value="PEP carboxykinase-like"/>
    <property type="match status" value="1"/>
</dbReference>
<protein>
    <recommendedName>
        <fullName evidence="3 13">HPr kinase/phosphorylase</fullName>
        <shortName evidence="13">HPrK/P</shortName>
        <ecNumber evidence="13">2.7.11.-</ecNumber>
        <ecNumber evidence="13">2.7.4.-</ecNumber>
    </recommendedName>
    <alternativeName>
        <fullName evidence="11 13">HPr(Ser) kinase/phosphorylase</fullName>
    </alternativeName>
</protein>
<evidence type="ECO:0000256" key="1">
    <source>
        <dbReference type="ARBA" id="ARBA00001120"/>
    </source>
</evidence>